<dbReference type="InterPro" id="IPR056382">
    <property type="entry name" value="DHX34_Znf-C2H2"/>
</dbReference>
<dbReference type="GeneTree" id="ENSGT00900000142292"/>
<dbReference type="Proteomes" id="UP000016666">
    <property type="component" value="Unassembled WGS sequence"/>
</dbReference>
<evidence type="ECO:0000313" key="3">
    <source>
        <dbReference type="Proteomes" id="UP000016666"/>
    </source>
</evidence>
<reference evidence="2" key="2">
    <citation type="submission" date="2025-08" db="UniProtKB">
        <authorList>
            <consortium name="Ensembl"/>
        </authorList>
    </citation>
    <scope>IDENTIFICATION</scope>
</reference>
<dbReference type="AlphaFoldDB" id="U3J6Y1"/>
<evidence type="ECO:0000313" key="2">
    <source>
        <dbReference type="Ensembl" id="ENSAPLP00000015258.2"/>
    </source>
</evidence>
<protein>
    <recommendedName>
        <fullName evidence="1">DHX34-like C2H2-type zinc finger domain-containing protein</fullName>
    </recommendedName>
</protein>
<dbReference type="HOGENOM" id="CLU_061577_0_0_1"/>
<name>U3J6Y1_ANAPP</name>
<reference evidence="3" key="1">
    <citation type="submission" date="2017-10" db="EMBL/GenBank/DDBJ databases">
        <title>A new Pekin duck reference genome.</title>
        <authorList>
            <person name="Hou Z.-C."/>
            <person name="Zhou Z.-K."/>
            <person name="Zhu F."/>
            <person name="Hou S.-S."/>
        </authorList>
    </citation>
    <scope>NUCLEOTIDE SEQUENCE [LARGE SCALE GENOMIC DNA]</scope>
</reference>
<evidence type="ECO:0000259" key="1">
    <source>
        <dbReference type="Pfam" id="PF24485"/>
    </source>
</evidence>
<sequence length="257" mass="28854">MSRHHQLLAFVSLLETTKPYLVNCLRVPALQALLLFSRSLDTNGDCTRLVADGWLELTLPDAAAALRFLAAALQLRTSWEKLLDQQLDPGGEEPSSRDLSALKRGLLEFLEMEAPHRLRQLTGLEKQTLYVGPQTVPAAPHLPGLFQGTELKPDEVKGGHRVTEFLTYNCLTDTDLYSECLRTFWTCPHCGLHMPFTPLERMCHESSCQPTEGEPPGEEVGGSSKTSALHRLYHCDICQQDFTLTPTEILRHKKQHQ</sequence>
<dbReference type="Pfam" id="PF24485">
    <property type="entry name" value="zf-C2H2_DHX34"/>
    <property type="match status" value="1"/>
</dbReference>
<organism evidence="2 3">
    <name type="scientific">Anas platyrhynchos platyrhynchos</name>
    <name type="common">Northern mallard</name>
    <dbReference type="NCBI Taxonomy" id="8840"/>
    <lineage>
        <taxon>Eukaryota</taxon>
        <taxon>Metazoa</taxon>
        <taxon>Chordata</taxon>
        <taxon>Craniata</taxon>
        <taxon>Vertebrata</taxon>
        <taxon>Euteleostomi</taxon>
        <taxon>Archelosauria</taxon>
        <taxon>Archosauria</taxon>
        <taxon>Dinosauria</taxon>
        <taxon>Saurischia</taxon>
        <taxon>Theropoda</taxon>
        <taxon>Coelurosauria</taxon>
        <taxon>Aves</taxon>
        <taxon>Neognathae</taxon>
        <taxon>Galloanserae</taxon>
        <taxon>Anseriformes</taxon>
        <taxon>Anatidae</taxon>
        <taxon>Anatinae</taxon>
        <taxon>Anas</taxon>
    </lineage>
</organism>
<dbReference type="Ensembl" id="ENSAPLT00000016053.2">
    <property type="protein sequence ID" value="ENSAPLP00000015258.2"/>
    <property type="gene ID" value="ENSAPLG00000015408.2"/>
</dbReference>
<accession>U3J6Y1</accession>
<feature type="domain" description="DHX34-like C2H2-type zinc finger" evidence="1">
    <location>
        <begin position="233"/>
        <end position="256"/>
    </location>
</feature>
<proteinExistence type="predicted"/>
<dbReference type="OMA" id="CHESSCQ"/>
<reference evidence="2" key="3">
    <citation type="submission" date="2025-09" db="UniProtKB">
        <authorList>
            <consortium name="Ensembl"/>
        </authorList>
    </citation>
    <scope>IDENTIFICATION</scope>
</reference>
<keyword evidence="3" id="KW-1185">Reference proteome</keyword>
<dbReference type="STRING" id="8840.ENSAPLP00000015258"/>